<dbReference type="PROSITE" id="PS50943">
    <property type="entry name" value="HTH_CROC1"/>
    <property type="match status" value="1"/>
</dbReference>
<dbReference type="EMBL" id="CP074129">
    <property type="protein sequence ID" value="QUS59077.1"/>
    <property type="molecule type" value="Genomic_DNA"/>
</dbReference>
<evidence type="ECO:0000313" key="3">
    <source>
        <dbReference type="Proteomes" id="UP000680706"/>
    </source>
</evidence>
<sequence>MIESRRADVIGRRIKELREERKLTQPQMGELFSFSVSRLSQYEWGDFTPPFDLLMHFAEFFKVNHAWIMGVPNAPKYLPPAQEVIEKFETLSPIIEARAFALGIYLTQETRRKAIGFLIDNFPDILQTYEDNLDVIDSAVIVSGDRP</sequence>
<dbReference type="RefSeq" id="WP_197432756.1">
    <property type="nucleotide sequence ID" value="NZ_CP074129.1"/>
</dbReference>
<name>A0ABX8AVI5_9HYPH</name>
<keyword evidence="3" id="KW-1185">Reference proteome</keyword>
<dbReference type="Proteomes" id="UP000680706">
    <property type="component" value="Plasmid pAb134-03"/>
</dbReference>
<evidence type="ECO:0000259" key="1">
    <source>
        <dbReference type="PROSITE" id="PS50943"/>
    </source>
</evidence>
<protein>
    <submittedName>
        <fullName evidence="2">Helix-turn-helix transcriptional regulator</fullName>
    </submittedName>
</protein>
<dbReference type="SUPFAM" id="SSF47413">
    <property type="entry name" value="lambda repressor-like DNA-binding domains"/>
    <property type="match status" value="1"/>
</dbReference>
<dbReference type="SMART" id="SM00530">
    <property type="entry name" value="HTH_XRE"/>
    <property type="match status" value="1"/>
</dbReference>
<geneLocation type="plasmid" evidence="2 3">
    <name>pAb134-03</name>
</geneLocation>
<dbReference type="Pfam" id="PF12844">
    <property type="entry name" value="HTH_19"/>
    <property type="match status" value="1"/>
</dbReference>
<keyword evidence="2" id="KW-0614">Plasmid</keyword>
<dbReference type="CDD" id="cd00093">
    <property type="entry name" value="HTH_XRE"/>
    <property type="match status" value="1"/>
</dbReference>
<evidence type="ECO:0000313" key="2">
    <source>
        <dbReference type="EMBL" id="QUS59077.1"/>
    </source>
</evidence>
<reference evidence="2 3" key="1">
    <citation type="journal article" date="2021" name="Angew. Chem. Int. Ed. Engl.">
        <title>A novel family of nonribosomal peptides modulate collective behavior in Pseudovibrio bacteria isolated from marine sponges.</title>
        <authorList>
            <person name="Ioca L.P."/>
            <person name="Dai Y."/>
            <person name="Kunakom S."/>
            <person name="Diaz-Espinosa J."/>
            <person name="Krunic A."/>
            <person name="Crnkovic C.M."/>
            <person name="Orjala J."/>
            <person name="Sanchez L.M."/>
            <person name="Ferreira A.G."/>
            <person name="Berlinck R.G.S."/>
            <person name="Eustaquio A.S."/>
        </authorList>
    </citation>
    <scope>NUCLEOTIDE SEQUENCE [LARGE SCALE GENOMIC DNA]</scope>
    <source>
        <strain evidence="2 3">Ab134</strain>
        <plasmid evidence="2 3">pAb134-03</plasmid>
    </source>
</reference>
<gene>
    <name evidence="2" type="ORF">KGB56_26030</name>
</gene>
<feature type="domain" description="HTH cro/C1-type" evidence="1">
    <location>
        <begin position="14"/>
        <end position="68"/>
    </location>
</feature>
<organism evidence="2 3">
    <name type="scientific">Pseudovibrio brasiliensis</name>
    <dbReference type="NCBI Taxonomy" id="1898042"/>
    <lineage>
        <taxon>Bacteria</taxon>
        <taxon>Pseudomonadati</taxon>
        <taxon>Pseudomonadota</taxon>
        <taxon>Alphaproteobacteria</taxon>
        <taxon>Hyphomicrobiales</taxon>
        <taxon>Stappiaceae</taxon>
        <taxon>Pseudovibrio</taxon>
    </lineage>
</organism>
<accession>A0ABX8AVI5</accession>
<dbReference type="Gene3D" id="1.10.260.40">
    <property type="entry name" value="lambda repressor-like DNA-binding domains"/>
    <property type="match status" value="1"/>
</dbReference>
<proteinExistence type="predicted"/>
<dbReference type="InterPro" id="IPR010982">
    <property type="entry name" value="Lambda_DNA-bd_dom_sf"/>
</dbReference>
<dbReference type="InterPro" id="IPR001387">
    <property type="entry name" value="Cro/C1-type_HTH"/>
</dbReference>